<evidence type="ECO:0000256" key="1">
    <source>
        <dbReference type="ARBA" id="ARBA00022679"/>
    </source>
</evidence>
<dbReference type="SUPFAM" id="SSF55729">
    <property type="entry name" value="Acyl-CoA N-acyltransferases (Nat)"/>
    <property type="match status" value="1"/>
</dbReference>
<evidence type="ECO:0000256" key="2">
    <source>
        <dbReference type="ARBA" id="ARBA00023315"/>
    </source>
</evidence>
<dbReference type="CDD" id="cd04301">
    <property type="entry name" value="NAT_SF"/>
    <property type="match status" value="1"/>
</dbReference>
<accession>A0A2T6BNY3</accession>
<dbReference type="Pfam" id="PF00583">
    <property type="entry name" value="Acetyltransf_1"/>
    <property type="match status" value="1"/>
</dbReference>
<evidence type="ECO:0000313" key="4">
    <source>
        <dbReference type="EMBL" id="PTX57793.1"/>
    </source>
</evidence>
<evidence type="ECO:0000313" key="5">
    <source>
        <dbReference type="Proteomes" id="UP000243978"/>
    </source>
</evidence>
<keyword evidence="1 4" id="KW-0808">Transferase</keyword>
<dbReference type="GO" id="GO:0016747">
    <property type="term" value="F:acyltransferase activity, transferring groups other than amino-acyl groups"/>
    <property type="evidence" value="ECO:0007669"/>
    <property type="project" value="InterPro"/>
</dbReference>
<dbReference type="InterPro" id="IPR000182">
    <property type="entry name" value="GNAT_dom"/>
</dbReference>
<protein>
    <submittedName>
        <fullName evidence="4">Acetyltransferase (GNAT) family protein</fullName>
    </submittedName>
</protein>
<organism evidence="4 5">
    <name type="scientific">Litoreibacter ponti</name>
    <dbReference type="NCBI Taxonomy" id="1510457"/>
    <lineage>
        <taxon>Bacteria</taxon>
        <taxon>Pseudomonadati</taxon>
        <taxon>Pseudomonadota</taxon>
        <taxon>Alphaproteobacteria</taxon>
        <taxon>Rhodobacterales</taxon>
        <taxon>Roseobacteraceae</taxon>
        <taxon>Litoreibacter</taxon>
    </lineage>
</organism>
<dbReference type="PROSITE" id="PS51186">
    <property type="entry name" value="GNAT"/>
    <property type="match status" value="1"/>
</dbReference>
<dbReference type="Gene3D" id="3.40.630.30">
    <property type="match status" value="1"/>
</dbReference>
<name>A0A2T6BNY3_9RHOB</name>
<dbReference type="InterPro" id="IPR050832">
    <property type="entry name" value="Bact_Acetyltransf"/>
</dbReference>
<keyword evidence="5" id="KW-1185">Reference proteome</keyword>
<sequence>MSDIFETLEATWPAARKSRVGPWEIKEGKGGGKRVMAAKAIDPVGAADVALAENAMKALEQPKLFVLRDQDEKLDSILAERGYEIVDPTLLFESDIVVADVPPVTAFEIWPPLQIMLDLWVEDGVGPDRIAVMERGQGPKTSILGRIKDRAAGAAFVAIHGQVAMVHAVLVLPEFRRCGLGRHMMQAVSNWAAGHGATRKSLAVTDVNAPAKSLYSSLGMVPVGRYHYRIKP</sequence>
<keyword evidence="2" id="KW-0012">Acyltransferase</keyword>
<gene>
    <name evidence="4" type="ORF">C8N43_2465</name>
</gene>
<reference evidence="4 5" key="1">
    <citation type="submission" date="2018-04" db="EMBL/GenBank/DDBJ databases">
        <title>Genomic Encyclopedia of Archaeal and Bacterial Type Strains, Phase II (KMG-II): from individual species to whole genera.</title>
        <authorList>
            <person name="Goeker M."/>
        </authorList>
    </citation>
    <scope>NUCLEOTIDE SEQUENCE [LARGE SCALE GENOMIC DNA]</scope>
    <source>
        <strain evidence="4 5">DSM 100977</strain>
    </source>
</reference>
<dbReference type="InterPro" id="IPR016181">
    <property type="entry name" value="Acyl_CoA_acyltransferase"/>
</dbReference>
<dbReference type="Proteomes" id="UP000243978">
    <property type="component" value="Unassembled WGS sequence"/>
</dbReference>
<dbReference type="EMBL" id="QBKS01000001">
    <property type="protein sequence ID" value="PTX57793.1"/>
    <property type="molecule type" value="Genomic_DNA"/>
</dbReference>
<dbReference type="RefSeq" id="WP_107845860.1">
    <property type="nucleotide sequence ID" value="NZ_QBKS01000001.1"/>
</dbReference>
<dbReference type="OrthoDB" id="7301318at2"/>
<dbReference type="AlphaFoldDB" id="A0A2T6BNY3"/>
<feature type="domain" description="N-acetyltransferase" evidence="3">
    <location>
        <begin position="99"/>
        <end position="232"/>
    </location>
</feature>
<evidence type="ECO:0000259" key="3">
    <source>
        <dbReference type="PROSITE" id="PS51186"/>
    </source>
</evidence>
<proteinExistence type="predicted"/>
<dbReference type="PANTHER" id="PTHR43877">
    <property type="entry name" value="AMINOALKYLPHOSPHONATE N-ACETYLTRANSFERASE-RELATED-RELATED"/>
    <property type="match status" value="1"/>
</dbReference>
<comment type="caution">
    <text evidence="4">The sequence shown here is derived from an EMBL/GenBank/DDBJ whole genome shotgun (WGS) entry which is preliminary data.</text>
</comment>